<organism evidence="1 2">
    <name type="scientific">Mycobacterium phage LittleE</name>
    <dbReference type="NCBI Taxonomy" id="2922212"/>
    <lineage>
        <taxon>Viruses</taxon>
        <taxon>Duplodnaviria</taxon>
        <taxon>Heunggongvirae</taxon>
        <taxon>Uroviricota</taxon>
        <taxon>Caudoviricetes</taxon>
        <taxon>Omegavirus</taxon>
        <taxon>Omegavirus littlee</taxon>
    </lineage>
</organism>
<name>G1D3T5_9CAUD</name>
<reference evidence="1 2" key="1">
    <citation type="journal article" date="2012" name="J. Virol.">
        <title>Complete Genome Sequences of 138 Mycobacteriophages.</title>
        <authorList>
            <consortium name="the Science Education Alliance Phage Hunters Advancing Genomics and Evolutionary Science Program"/>
            <consortium name="the KwaZulu-Natal Research Institute for Tuberculosis and HIV Mycobacterial Genetics Course Students"/>
            <consortium name="the Phage Hunters Integrating Research and Education Program"/>
            <person name="Hatfull G.F."/>
        </authorList>
    </citation>
    <scope>NUCLEOTIDE SEQUENCE [LARGE SCALE GENOMIC DNA]</scope>
    <source>
        <strain evidence="1">LittleE</strain>
    </source>
</reference>
<sequence length="128" mass="14023">MDGRVTRSSPRPTLFPRRGIMKKFLISLVVGVLAEAVKNPEIRDFVSDLVVKLAEKLKGDLVPALIGLFPTFGGAIIETVLDKLPGVHNLDVEILNSDVAKKIIESDPDLPFVSGFIDLTEILRGFIK</sequence>
<dbReference type="GeneID" id="40233707"/>
<keyword evidence="2" id="KW-1185">Reference proteome</keyword>
<dbReference type="Proteomes" id="UP000008414">
    <property type="component" value="Segment"/>
</dbReference>
<proteinExistence type="predicted"/>
<evidence type="ECO:0000313" key="2">
    <source>
        <dbReference type="Proteomes" id="UP000008414"/>
    </source>
</evidence>
<dbReference type="OrthoDB" id="16865at10239"/>
<evidence type="ECO:0000313" key="1">
    <source>
        <dbReference type="EMBL" id="AEK09433.1"/>
    </source>
</evidence>
<protein>
    <submittedName>
        <fullName evidence="1">Uncharacterized protein</fullName>
    </submittedName>
</protein>
<accession>G1D3T5</accession>
<gene>
    <name evidence="1" type="primary">50</name>
    <name evidence="1" type="ORF">LITTLEE_50</name>
</gene>
<dbReference type="EMBL" id="JF937101">
    <property type="protein sequence ID" value="AEK09433.1"/>
    <property type="molecule type" value="Genomic_DNA"/>
</dbReference>
<dbReference type="RefSeq" id="YP_009636961.1">
    <property type="nucleotide sequence ID" value="NC_042322.1"/>
</dbReference>